<keyword evidence="5 20" id="KW-0812">Transmembrane</keyword>
<dbReference type="SUPFAM" id="SSF81653">
    <property type="entry name" value="Calcium ATPase, transduction domain A"/>
    <property type="match status" value="1"/>
</dbReference>
<dbReference type="EMBL" id="CAJVPQ010000002">
    <property type="protein sequence ID" value="CAG8435744.1"/>
    <property type="molecule type" value="Genomic_DNA"/>
</dbReference>
<dbReference type="EC" id="7.2.2.3" evidence="17"/>
<dbReference type="NCBIfam" id="TIGR01494">
    <property type="entry name" value="ATPase_P-type"/>
    <property type="match status" value="2"/>
</dbReference>
<feature type="transmembrane region" description="Helical" evidence="20">
    <location>
        <begin position="906"/>
        <end position="924"/>
    </location>
</feature>
<dbReference type="Gene3D" id="1.20.1110.10">
    <property type="entry name" value="Calcium-transporting ATPase, transmembrane domain"/>
    <property type="match status" value="1"/>
</dbReference>
<keyword evidence="4" id="KW-1003">Cell membrane</keyword>
<evidence type="ECO:0000256" key="20">
    <source>
        <dbReference type="SAM" id="Phobius"/>
    </source>
</evidence>
<dbReference type="GO" id="GO:0005886">
    <property type="term" value="C:plasma membrane"/>
    <property type="evidence" value="ECO:0007669"/>
    <property type="project" value="UniProtKB-SubCell"/>
</dbReference>
<dbReference type="SMART" id="SM00831">
    <property type="entry name" value="Cation_ATPase_N"/>
    <property type="match status" value="1"/>
</dbReference>
<comment type="catalytic activity">
    <reaction evidence="18">
        <text>K(+)(in) + ATP + H2O = K(+)(out) + ADP + phosphate + H(+)</text>
        <dbReference type="Rhea" id="RHEA:75815"/>
        <dbReference type="ChEBI" id="CHEBI:15377"/>
        <dbReference type="ChEBI" id="CHEBI:15378"/>
        <dbReference type="ChEBI" id="CHEBI:29103"/>
        <dbReference type="ChEBI" id="CHEBI:30616"/>
        <dbReference type="ChEBI" id="CHEBI:43474"/>
        <dbReference type="ChEBI" id="CHEBI:456216"/>
    </reaction>
</comment>
<evidence type="ECO:0000256" key="6">
    <source>
        <dbReference type="ARBA" id="ARBA00022723"/>
    </source>
</evidence>
<dbReference type="GO" id="GO:0008554">
    <property type="term" value="F:P-type sodium transporter activity"/>
    <property type="evidence" value="ECO:0007669"/>
    <property type="project" value="UniProtKB-EC"/>
</dbReference>
<evidence type="ECO:0000256" key="8">
    <source>
        <dbReference type="ARBA" id="ARBA00022840"/>
    </source>
</evidence>
<feature type="transmembrane region" description="Helical" evidence="20">
    <location>
        <begin position="810"/>
        <end position="829"/>
    </location>
</feature>
<evidence type="ECO:0000256" key="2">
    <source>
        <dbReference type="ARBA" id="ARBA00004651"/>
    </source>
</evidence>
<evidence type="ECO:0000313" key="22">
    <source>
        <dbReference type="EMBL" id="CAG8435744.1"/>
    </source>
</evidence>
<feature type="transmembrane region" description="Helical" evidence="20">
    <location>
        <begin position="728"/>
        <end position="750"/>
    </location>
</feature>
<evidence type="ECO:0000256" key="13">
    <source>
        <dbReference type="ARBA" id="ARBA00023065"/>
    </source>
</evidence>
<keyword evidence="15" id="KW-0739">Sodium transport</keyword>
<comment type="catalytic activity">
    <reaction evidence="19">
        <text>Na(+)(in) + ATP + H2O = Na(+)(out) + ADP + phosphate + H(+)</text>
        <dbReference type="Rhea" id="RHEA:14633"/>
        <dbReference type="ChEBI" id="CHEBI:15377"/>
        <dbReference type="ChEBI" id="CHEBI:15378"/>
        <dbReference type="ChEBI" id="CHEBI:29101"/>
        <dbReference type="ChEBI" id="CHEBI:30616"/>
        <dbReference type="ChEBI" id="CHEBI:43474"/>
        <dbReference type="ChEBI" id="CHEBI:456216"/>
        <dbReference type="EC" id="7.2.2.3"/>
    </reaction>
    <physiologicalReaction direction="left-to-right" evidence="19">
        <dbReference type="Rhea" id="RHEA:14634"/>
    </physiologicalReaction>
</comment>
<dbReference type="InterPro" id="IPR036412">
    <property type="entry name" value="HAD-like_sf"/>
</dbReference>
<dbReference type="Gene3D" id="3.40.1110.10">
    <property type="entry name" value="Calcium-transporting ATPase, cytoplasmic domain N"/>
    <property type="match status" value="1"/>
</dbReference>
<dbReference type="SFLD" id="SFLDF00027">
    <property type="entry name" value="p-type_atpase"/>
    <property type="match status" value="1"/>
</dbReference>
<evidence type="ECO:0000259" key="21">
    <source>
        <dbReference type="SMART" id="SM00831"/>
    </source>
</evidence>
<dbReference type="InterPro" id="IPR018303">
    <property type="entry name" value="ATPase_P-typ_P_site"/>
</dbReference>
<feature type="domain" description="Cation-transporting P-type ATPase N-terminal" evidence="21">
    <location>
        <begin position="18"/>
        <end position="92"/>
    </location>
</feature>
<feature type="transmembrane region" description="Helical" evidence="20">
    <location>
        <begin position="223"/>
        <end position="245"/>
    </location>
</feature>
<dbReference type="Pfam" id="PF00690">
    <property type="entry name" value="Cation_ATPase_N"/>
    <property type="match status" value="1"/>
</dbReference>
<evidence type="ECO:0000256" key="11">
    <source>
        <dbReference type="ARBA" id="ARBA00022989"/>
    </source>
</evidence>
<dbReference type="OrthoDB" id="116380at2759"/>
<evidence type="ECO:0000313" key="23">
    <source>
        <dbReference type="Proteomes" id="UP000789570"/>
    </source>
</evidence>
<evidence type="ECO:0000256" key="1">
    <source>
        <dbReference type="ARBA" id="ARBA00001946"/>
    </source>
</evidence>
<evidence type="ECO:0000256" key="17">
    <source>
        <dbReference type="ARBA" id="ARBA00035029"/>
    </source>
</evidence>
<dbReference type="SFLD" id="SFLDG00002">
    <property type="entry name" value="C1.7:_P-type_atpase_like"/>
    <property type="match status" value="1"/>
</dbReference>
<keyword evidence="12" id="KW-0915">Sodium</keyword>
<organism evidence="22 23">
    <name type="scientific">Funneliformis caledonium</name>
    <dbReference type="NCBI Taxonomy" id="1117310"/>
    <lineage>
        <taxon>Eukaryota</taxon>
        <taxon>Fungi</taxon>
        <taxon>Fungi incertae sedis</taxon>
        <taxon>Mucoromycota</taxon>
        <taxon>Glomeromycotina</taxon>
        <taxon>Glomeromycetes</taxon>
        <taxon>Glomerales</taxon>
        <taxon>Glomeraceae</taxon>
        <taxon>Funneliformis</taxon>
    </lineage>
</organism>
<dbReference type="GO" id="GO:0005524">
    <property type="term" value="F:ATP binding"/>
    <property type="evidence" value="ECO:0007669"/>
    <property type="project" value="UniProtKB-KW"/>
</dbReference>
<keyword evidence="23" id="KW-1185">Reference proteome</keyword>
<dbReference type="GO" id="GO:0016887">
    <property type="term" value="F:ATP hydrolysis activity"/>
    <property type="evidence" value="ECO:0007669"/>
    <property type="project" value="InterPro"/>
</dbReference>
<keyword evidence="10" id="KW-1278">Translocase</keyword>
<reference evidence="22" key="1">
    <citation type="submission" date="2021-06" db="EMBL/GenBank/DDBJ databases">
        <authorList>
            <person name="Kallberg Y."/>
            <person name="Tangrot J."/>
            <person name="Rosling A."/>
        </authorList>
    </citation>
    <scope>NUCLEOTIDE SEQUENCE</scope>
    <source>
        <strain evidence="22">UK204</strain>
    </source>
</reference>
<evidence type="ECO:0000256" key="14">
    <source>
        <dbReference type="ARBA" id="ARBA00023136"/>
    </source>
</evidence>
<dbReference type="InterPro" id="IPR006414">
    <property type="entry name" value="P-type_ATPase_IID"/>
</dbReference>
<protein>
    <recommendedName>
        <fullName evidence="17">P-type Na(+) transporter</fullName>
        <ecNumber evidence="17">7.2.2.3</ecNumber>
    </recommendedName>
</protein>
<keyword evidence="13" id="KW-0406">Ion transport</keyword>
<evidence type="ECO:0000256" key="10">
    <source>
        <dbReference type="ARBA" id="ARBA00022967"/>
    </source>
</evidence>
<evidence type="ECO:0000256" key="18">
    <source>
        <dbReference type="ARBA" id="ARBA00048599"/>
    </source>
</evidence>
<comment type="subcellular location">
    <subcellularLocation>
        <location evidence="2">Cell membrane</location>
        <topology evidence="2">Multi-pass membrane protein</topology>
    </subcellularLocation>
</comment>
<dbReference type="InterPro" id="IPR001757">
    <property type="entry name" value="P_typ_ATPase"/>
</dbReference>
<gene>
    <name evidence="22" type="ORF">FCALED_LOCUS31</name>
</gene>
<comment type="caution">
    <text evidence="22">The sequence shown here is derived from an EMBL/GenBank/DDBJ whole genome shotgun (WGS) entry which is preliminary data.</text>
</comment>
<dbReference type="InterPro" id="IPR006068">
    <property type="entry name" value="ATPase_P-typ_cation-transptr_C"/>
</dbReference>
<keyword evidence="11 20" id="KW-1133">Transmembrane helix</keyword>
<dbReference type="GO" id="GO:0006813">
    <property type="term" value="P:potassium ion transport"/>
    <property type="evidence" value="ECO:0007669"/>
    <property type="project" value="UniProtKB-KW"/>
</dbReference>
<dbReference type="SUPFAM" id="SSF56784">
    <property type="entry name" value="HAD-like"/>
    <property type="match status" value="1"/>
</dbReference>
<dbReference type="Gene3D" id="3.40.50.1000">
    <property type="entry name" value="HAD superfamily/HAD-like"/>
    <property type="match status" value="1"/>
</dbReference>
<name>A0A9N8V3D5_9GLOM</name>
<feature type="transmembrane region" description="Helical" evidence="20">
    <location>
        <begin position="72"/>
        <end position="90"/>
    </location>
</feature>
<dbReference type="Gene3D" id="2.70.150.10">
    <property type="entry name" value="Calcium-transporting ATPase, cytoplasmic transduction domain A"/>
    <property type="match status" value="2"/>
</dbReference>
<proteinExistence type="inferred from homology"/>
<dbReference type="InterPro" id="IPR023298">
    <property type="entry name" value="ATPase_P-typ_TM_dom_sf"/>
</dbReference>
<evidence type="ECO:0000256" key="16">
    <source>
        <dbReference type="ARBA" id="ARBA00035017"/>
    </source>
</evidence>
<dbReference type="AlphaFoldDB" id="A0A9N8V3D5"/>
<dbReference type="Pfam" id="PF13246">
    <property type="entry name" value="Cation_ATPase"/>
    <property type="match status" value="1"/>
</dbReference>
<dbReference type="PANTHER" id="PTHR42861">
    <property type="entry name" value="CALCIUM-TRANSPORTING ATPASE"/>
    <property type="match status" value="1"/>
</dbReference>
<dbReference type="InterPro" id="IPR004014">
    <property type="entry name" value="ATPase_P-typ_cation-transptr_N"/>
</dbReference>
<dbReference type="PRINTS" id="PR00121">
    <property type="entry name" value="NAKATPASE"/>
</dbReference>
<dbReference type="Pfam" id="PF00689">
    <property type="entry name" value="Cation_ATPase_C"/>
    <property type="match status" value="1"/>
</dbReference>
<comment type="similarity">
    <text evidence="16">Belongs to the cation transport ATPase (P-type) (TC 3.A.3) family. Type IID subfamily.</text>
</comment>
<feature type="transmembrane region" description="Helical" evidence="20">
    <location>
        <begin position="96"/>
        <end position="117"/>
    </location>
</feature>
<dbReference type="PRINTS" id="PR00119">
    <property type="entry name" value="CATATPASE"/>
</dbReference>
<dbReference type="NCBIfam" id="TIGR01523">
    <property type="entry name" value="ATPase-IID_K-Na"/>
    <property type="match status" value="1"/>
</dbReference>
<dbReference type="InterPro" id="IPR008250">
    <property type="entry name" value="ATPase_P-typ_transduc_dom_A_sf"/>
</dbReference>
<evidence type="ECO:0000256" key="15">
    <source>
        <dbReference type="ARBA" id="ARBA00023201"/>
    </source>
</evidence>
<dbReference type="InterPro" id="IPR044492">
    <property type="entry name" value="P_typ_ATPase_HD_dom"/>
</dbReference>
<feature type="transmembrane region" description="Helical" evidence="20">
    <location>
        <begin position="930"/>
        <end position="948"/>
    </location>
</feature>
<keyword evidence="14 20" id="KW-0472">Membrane</keyword>
<dbReference type="PROSITE" id="PS00154">
    <property type="entry name" value="ATPASE_E1_E2"/>
    <property type="match status" value="1"/>
</dbReference>
<dbReference type="SUPFAM" id="SSF81660">
    <property type="entry name" value="Metal cation-transporting ATPase, ATP-binding domain N"/>
    <property type="match status" value="1"/>
</dbReference>
<keyword evidence="3" id="KW-0813">Transport</keyword>
<evidence type="ECO:0000256" key="7">
    <source>
        <dbReference type="ARBA" id="ARBA00022741"/>
    </source>
</evidence>
<feature type="transmembrane region" description="Helical" evidence="20">
    <location>
        <begin position="251"/>
        <end position="276"/>
    </location>
</feature>
<keyword evidence="7" id="KW-0547">Nucleotide-binding</keyword>
<accession>A0A9N8V3D5</accession>
<keyword evidence="8" id="KW-0067">ATP-binding</keyword>
<dbReference type="SFLD" id="SFLDS00003">
    <property type="entry name" value="Haloacid_Dehalogenase"/>
    <property type="match status" value="1"/>
</dbReference>
<keyword evidence="6" id="KW-0479">Metal-binding</keyword>
<evidence type="ECO:0000256" key="9">
    <source>
        <dbReference type="ARBA" id="ARBA00022842"/>
    </source>
</evidence>
<dbReference type="Proteomes" id="UP000789570">
    <property type="component" value="Unassembled WGS sequence"/>
</dbReference>
<evidence type="ECO:0000256" key="4">
    <source>
        <dbReference type="ARBA" id="ARBA00022475"/>
    </source>
</evidence>
<dbReference type="InterPro" id="IPR023214">
    <property type="entry name" value="HAD_sf"/>
</dbReference>
<dbReference type="FunFam" id="3.40.50.1000:FF:000047">
    <property type="entry name" value="Sodium P-type ATPase"/>
    <property type="match status" value="1"/>
</dbReference>
<comment type="cofactor">
    <cofactor evidence="1">
        <name>Mg(2+)</name>
        <dbReference type="ChEBI" id="CHEBI:18420"/>
    </cofactor>
</comment>
<keyword evidence="9" id="KW-0460">Magnesium</keyword>
<evidence type="ECO:0000256" key="3">
    <source>
        <dbReference type="ARBA" id="ARBA00022448"/>
    </source>
</evidence>
<evidence type="ECO:0000256" key="12">
    <source>
        <dbReference type="ARBA" id="ARBA00023053"/>
    </source>
</evidence>
<dbReference type="FunFam" id="3.40.50.1000:FF:000001">
    <property type="entry name" value="Phospholipid-transporting ATPase IC"/>
    <property type="match status" value="1"/>
</dbReference>
<dbReference type="InterPro" id="IPR023299">
    <property type="entry name" value="ATPase_P-typ_cyto_dom_N"/>
</dbReference>
<sequence>MGLFGKKTLPTPPAPPAPYHTLSINQVVEHTKTDPDDGLTTREAAHRLDLYGFNELSGQGNVSALSVLFRQVANALMLVLVIAMIISFVFEDYVEGGVIAFVAVSNALIGFAQEYRAEKTMESLRRMASPTTRVIRGDSLISVSTRDVVVGDVIVFEEGDVIEHEKPLGDRVNMVFSSTTVTKGRGKGIAVNTAMGTEIGKIAKTLASTSVASRTPLQKRMDMLAYALFGVSIILAIIVFSVNKWKVNDDVAIYAISVAIAVIPEGLVAITLTMALGVRQMAKNNAIVRKLNALEALGSVTNICSDKTGTLTQSKMIATNVWLPGDGFYGISGRKGFNPEGNIYRYGESVDGSSEKAEGTSETIEIVETSEEKQSKGEEVTLDNMRYAFRRLVQASALCNMAVIRKGKANDEWHGIGDPTESALQVFAHKAGLPKPVLTAEPFKFTIVSEYQFDTVLKRMSVVCRELDTDTHYVFLKGATESVLSQCTKIQLGDTIANLDLESFKPELYAQLEILANRGLRVLSLAYRQVTKTDVEISKWTRDRAESEMIYLGLVGIYDPPRPESKIAVQRCFGAGIEVHMLTGDHPSTAAAIAKEIGILSPLWSFELAAERKSSSLLVMNATQFDALSDDEIDKLNELPKVIARCSPDTKVKMIDALHRRNKYVAMTGDGVNDSPSLKKADIGIAMGLGGSDVAKQASDIVLTDDNFATIVNAISEGRRIFSNIQKFILHLLSGNVSEIVSLIIGLSFLDNAGVAINPMSPLQILFLNMVTSSPPAMGLGIERASNDIMNYPPRTKGGLFSWEVIADTIYYGVVAGGLTLVNFSIVLYGEGDGNLGERCNSSSEPSCEQGDTSCNADELKIACHLVYRARAASFATLTCILLIHAYNCRSLRDPIWSMKLYDNKLLFWSVLGGFLTAIPTFYIPGQLGIGYEWGLIFGAVIIFEIFVEVYKYIKRRKLAPLTLVGGEGLRKQYSVNELDL</sequence>
<evidence type="ECO:0000256" key="19">
    <source>
        <dbReference type="ARBA" id="ARBA00049499"/>
    </source>
</evidence>
<evidence type="ECO:0000256" key="5">
    <source>
        <dbReference type="ARBA" id="ARBA00022692"/>
    </source>
</evidence>
<dbReference type="SUPFAM" id="SSF81665">
    <property type="entry name" value="Calcium ATPase, transmembrane domain M"/>
    <property type="match status" value="1"/>
</dbReference>
<dbReference type="GO" id="GO:0046872">
    <property type="term" value="F:metal ion binding"/>
    <property type="evidence" value="ECO:0007669"/>
    <property type="project" value="UniProtKB-KW"/>
</dbReference>